<evidence type="ECO:0000259" key="3">
    <source>
        <dbReference type="Pfam" id="PF24883"/>
    </source>
</evidence>
<evidence type="ECO:0000313" key="4">
    <source>
        <dbReference type="EMBL" id="KAF1841078.1"/>
    </source>
</evidence>
<dbReference type="Gene3D" id="3.40.50.300">
    <property type="entry name" value="P-loop containing nucleotide triphosphate hydrolases"/>
    <property type="match status" value="1"/>
</dbReference>
<dbReference type="PANTHER" id="PTHR10039:SF10">
    <property type="entry name" value="NACHT DOMAIN-CONTAINING PROTEIN"/>
    <property type="match status" value="1"/>
</dbReference>
<proteinExistence type="predicted"/>
<dbReference type="SUPFAM" id="SSF52540">
    <property type="entry name" value="P-loop containing nucleoside triphosphate hydrolases"/>
    <property type="match status" value="1"/>
</dbReference>
<dbReference type="OrthoDB" id="7464126at2759"/>
<feature type="domain" description="GPI inositol-deacylase winged helix" evidence="2">
    <location>
        <begin position="514"/>
        <end position="596"/>
    </location>
</feature>
<feature type="non-terminal residue" evidence="4">
    <location>
        <position position="698"/>
    </location>
</feature>
<dbReference type="InterPro" id="IPR027417">
    <property type="entry name" value="P-loop_NTPase"/>
</dbReference>
<protein>
    <recommendedName>
        <fullName evidence="6">NACHT domain-containing protein</fullName>
    </recommendedName>
</protein>
<dbReference type="GeneID" id="63844610"/>
<reference evidence="4" key="1">
    <citation type="submission" date="2020-01" db="EMBL/GenBank/DDBJ databases">
        <authorList>
            <consortium name="DOE Joint Genome Institute"/>
            <person name="Haridas S."/>
            <person name="Albert R."/>
            <person name="Binder M."/>
            <person name="Bloem J."/>
            <person name="Labutti K."/>
            <person name="Salamov A."/>
            <person name="Andreopoulos B."/>
            <person name="Baker S.E."/>
            <person name="Barry K."/>
            <person name="Bills G."/>
            <person name="Bluhm B.H."/>
            <person name="Cannon C."/>
            <person name="Castanera R."/>
            <person name="Culley D.E."/>
            <person name="Daum C."/>
            <person name="Ezra D."/>
            <person name="Gonzalez J.B."/>
            <person name="Henrissat B."/>
            <person name="Kuo A."/>
            <person name="Liang C."/>
            <person name="Lipzen A."/>
            <person name="Lutzoni F."/>
            <person name="Magnuson J."/>
            <person name="Mondo S."/>
            <person name="Nolan M."/>
            <person name="Ohm R."/>
            <person name="Pangilinan J."/>
            <person name="Park H.-J."/>
            <person name="Ramirez L."/>
            <person name="Alfaro M."/>
            <person name="Sun H."/>
            <person name="Tritt A."/>
            <person name="Yoshinaga Y."/>
            <person name="Zwiers L.-H."/>
            <person name="Turgeon B.G."/>
            <person name="Goodwin S.B."/>
            <person name="Spatafora J.W."/>
            <person name="Crous P.W."/>
            <person name="Grigoriev I.V."/>
        </authorList>
    </citation>
    <scope>NUCLEOTIDE SEQUENCE</scope>
    <source>
        <strain evidence="4">CBS 394.84</strain>
    </source>
</reference>
<evidence type="ECO:0008006" key="6">
    <source>
        <dbReference type="Google" id="ProtNLM"/>
    </source>
</evidence>
<sequence length="698" mass="78559">MSDVVSTVARLKPEIRLAQAVSQFEASLSSEQKAVFRDQRSRSLHSPPDTNDVMRLTAQMNRSQQTGGRCFGPRFTKFLHGVQQFAALGDVIVGGSQNIVACGVWSLVRMALLTTVNYFSYLESLSLLLMEASRSIPQHYELAILYPRSKPLQSYLIDYFIVVVQICHSFQSHSRKSPLWKIASSLNDTDMKEFQSKLASWSNLISGEISSLVAHTTEEEAHKNSRFRALMTKASKTTSQQQKIKAFQRILNLCSEYDYETTWRQMRKTGNTTLYSKAAEYIEWKVESKYNTLVFSGKLGSGKTVMLANIVDDLFIQCESEVATVAYFFCRHDLAKSLEARTIIGALVRQMIRPFFNAFDDMEFDNTYLDYDDLISLLRQVLPSKHKTYVILDGLDICNRAEQQTLASISEAFPAAKIAPLLDNTPDIEAFIEAQLTLCLENRSLIIGHPLLILDIHNALSRGSKGMFLWVALQIKSLCTMQTDEEITNALEDLPEDLSEIYGRILQKSPESKKPYQKRILEIVTAAQRPLTVGELREALSVSPGDTVWTSAKLINDIYATMASCGCLLVVDEEERTVRSIHPSVEQFLLNRYKDSQGLNITMEGCHKTMADIIVTYLSYGVFGTELSTTRIPEVKVGSAPATIIQSTTASPMSAQSLALKLLKLRKRPDFDVGKTLAKELRNDQSPRVQEFNFHEYA</sequence>
<dbReference type="Pfam" id="PF24883">
    <property type="entry name" value="NPHP3_N"/>
    <property type="match status" value="1"/>
</dbReference>
<evidence type="ECO:0000259" key="2">
    <source>
        <dbReference type="Pfam" id="PF22939"/>
    </source>
</evidence>
<feature type="domain" description="Nephrocystin 3-like N-terminal" evidence="3">
    <location>
        <begin position="278"/>
        <end position="413"/>
    </location>
</feature>
<dbReference type="EMBL" id="ML976619">
    <property type="protein sequence ID" value="KAF1841078.1"/>
    <property type="molecule type" value="Genomic_DNA"/>
</dbReference>
<keyword evidence="5" id="KW-1185">Reference proteome</keyword>
<dbReference type="PANTHER" id="PTHR10039">
    <property type="entry name" value="AMELOGENIN"/>
    <property type="match status" value="1"/>
</dbReference>
<dbReference type="RefSeq" id="XP_040783641.1">
    <property type="nucleotide sequence ID" value="XM_040927357.1"/>
</dbReference>
<gene>
    <name evidence="4" type="ORF">K460DRAFT_247637</name>
</gene>
<dbReference type="Proteomes" id="UP000800039">
    <property type="component" value="Unassembled WGS sequence"/>
</dbReference>
<dbReference type="InterPro" id="IPR056884">
    <property type="entry name" value="NPHP3-like_N"/>
</dbReference>
<evidence type="ECO:0000313" key="5">
    <source>
        <dbReference type="Proteomes" id="UP000800039"/>
    </source>
</evidence>
<organism evidence="4 5">
    <name type="scientific">Cucurbitaria berberidis CBS 394.84</name>
    <dbReference type="NCBI Taxonomy" id="1168544"/>
    <lineage>
        <taxon>Eukaryota</taxon>
        <taxon>Fungi</taxon>
        <taxon>Dikarya</taxon>
        <taxon>Ascomycota</taxon>
        <taxon>Pezizomycotina</taxon>
        <taxon>Dothideomycetes</taxon>
        <taxon>Pleosporomycetidae</taxon>
        <taxon>Pleosporales</taxon>
        <taxon>Pleosporineae</taxon>
        <taxon>Cucurbitariaceae</taxon>
        <taxon>Cucurbitaria</taxon>
    </lineage>
</organism>
<dbReference type="AlphaFoldDB" id="A0A9P4G8K2"/>
<name>A0A9P4G8K2_9PLEO</name>
<comment type="caution">
    <text evidence="4">The sequence shown here is derived from an EMBL/GenBank/DDBJ whole genome shotgun (WGS) entry which is preliminary data.</text>
</comment>
<accession>A0A9P4G8K2</accession>
<evidence type="ECO:0000256" key="1">
    <source>
        <dbReference type="ARBA" id="ARBA00022737"/>
    </source>
</evidence>
<dbReference type="InterPro" id="IPR054471">
    <property type="entry name" value="GPIID_WHD"/>
</dbReference>
<dbReference type="Pfam" id="PF22939">
    <property type="entry name" value="WHD_GPIID"/>
    <property type="match status" value="1"/>
</dbReference>
<keyword evidence="1" id="KW-0677">Repeat</keyword>